<dbReference type="EMBL" id="KZ679693">
    <property type="protein sequence ID" value="PTB49200.1"/>
    <property type="molecule type" value="Genomic_DNA"/>
</dbReference>
<dbReference type="GeneID" id="36629507"/>
<evidence type="ECO:0000313" key="2">
    <source>
        <dbReference type="Proteomes" id="UP000241690"/>
    </source>
</evidence>
<dbReference type="AlphaFoldDB" id="A0A2T3ZWL9"/>
<accession>A0A2T3ZWL9</accession>
<keyword evidence="2" id="KW-1185">Reference proteome</keyword>
<protein>
    <submittedName>
        <fullName evidence="1">Uncharacterized protein</fullName>
    </submittedName>
</protein>
<proteinExistence type="predicted"/>
<sequence>MSSRQTRRQTRASVPAVEAPGLSFKQRKGRLAWTFNAVSNEGLIAGIYGLRISHEAQLDKWRTWTQDKQSQVLELFRTGRRTSAIANEIDSYDAGDLFYIQQKSESSIPRRIRYGNA</sequence>
<dbReference type="Proteomes" id="UP000241690">
    <property type="component" value="Unassembled WGS sequence"/>
</dbReference>
<name>A0A2T3ZWL9_TRIHA</name>
<gene>
    <name evidence="1" type="ORF">M431DRAFT_534894</name>
</gene>
<dbReference type="RefSeq" id="XP_024768877.1">
    <property type="nucleotide sequence ID" value="XM_024920938.1"/>
</dbReference>
<evidence type="ECO:0000313" key="1">
    <source>
        <dbReference type="EMBL" id="PTB49200.1"/>
    </source>
</evidence>
<organism evidence="1 2">
    <name type="scientific">Trichoderma harzianum CBS 226.95</name>
    <dbReference type="NCBI Taxonomy" id="983964"/>
    <lineage>
        <taxon>Eukaryota</taxon>
        <taxon>Fungi</taxon>
        <taxon>Dikarya</taxon>
        <taxon>Ascomycota</taxon>
        <taxon>Pezizomycotina</taxon>
        <taxon>Sordariomycetes</taxon>
        <taxon>Hypocreomycetidae</taxon>
        <taxon>Hypocreales</taxon>
        <taxon>Hypocreaceae</taxon>
        <taxon>Trichoderma</taxon>
    </lineage>
</organism>
<reference evidence="1 2" key="1">
    <citation type="submission" date="2016-07" db="EMBL/GenBank/DDBJ databases">
        <title>Multiple horizontal gene transfer events from other fungi enriched the ability of initially mycotrophic Trichoderma (Ascomycota) to feed on dead plant biomass.</title>
        <authorList>
            <consortium name="DOE Joint Genome Institute"/>
            <person name="Aerts A."/>
            <person name="Atanasova L."/>
            <person name="Chenthamara K."/>
            <person name="Zhang J."/>
            <person name="Grujic M."/>
            <person name="Henrissat B."/>
            <person name="Kuo A."/>
            <person name="Salamov A."/>
            <person name="Lipzen A."/>
            <person name="Labutti K."/>
            <person name="Barry K."/>
            <person name="Miao Y."/>
            <person name="Rahimi M.J."/>
            <person name="Shen Q."/>
            <person name="Grigoriev I.V."/>
            <person name="Kubicek C.P."/>
            <person name="Druzhinina I.S."/>
        </authorList>
    </citation>
    <scope>NUCLEOTIDE SEQUENCE [LARGE SCALE GENOMIC DNA]</scope>
    <source>
        <strain evidence="1 2">CBS 226.95</strain>
    </source>
</reference>